<accession>A0AC61REH7</accession>
<proteinExistence type="predicted"/>
<dbReference type="Proteomes" id="UP000306319">
    <property type="component" value="Unassembled WGS sequence"/>
</dbReference>
<organism evidence="1 2">
    <name type="scientific">Lepagella muris</name>
    <dbReference type="NCBI Taxonomy" id="3032870"/>
    <lineage>
        <taxon>Bacteria</taxon>
        <taxon>Pseudomonadati</taxon>
        <taxon>Bacteroidota</taxon>
        <taxon>Bacteroidia</taxon>
        <taxon>Bacteroidales</taxon>
        <taxon>Muribaculaceae</taxon>
        <taxon>Lepagella</taxon>
    </lineage>
</organism>
<sequence>MKKYIYAIAFLPMLGLWACSADEGTMPGTDKEPVVTVYTYAPTDPALNPDNDVTVRFATNSATTDVYYMYQLTTEVDAEVEKNEAAFIDKVISTGQKISVNGAENVEINLIDIHGANTICAVAVGNGGKTLGSATFLGLDWEQKKLGTFYIQQAFIGTKSTEAALEVCTTDPSLYRIKDAFGEGYSMKMQLLNKQGQDEDGVYTLFRIPATHTPWKVKLQNGTTPDLWVQDIGYWQGNASFVTDVTGYENGLYEDGSAFFRIAWMVNEKSCVSYENPSYFIPYE</sequence>
<comment type="caution">
    <text evidence="1">The sequence shown here is derived from an EMBL/GenBank/DDBJ whole genome shotgun (WGS) entry which is preliminary data.</text>
</comment>
<protein>
    <submittedName>
        <fullName evidence="1">Uncharacterized protein</fullName>
    </submittedName>
</protein>
<dbReference type="EMBL" id="SRYB01000023">
    <property type="protein sequence ID" value="TGY77529.1"/>
    <property type="molecule type" value="Genomic_DNA"/>
</dbReference>
<name>A0AC61REH7_9BACT</name>
<evidence type="ECO:0000313" key="2">
    <source>
        <dbReference type="Proteomes" id="UP000306319"/>
    </source>
</evidence>
<evidence type="ECO:0000313" key="1">
    <source>
        <dbReference type="EMBL" id="TGY77529.1"/>
    </source>
</evidence>
<gene>
    <name evidence="1" type="ORF">E5331_13870</name>
</gene>
<reference evidence="1" key="1">
    <citation type="submission" date="2019-04" db="EMBL/GenBank/DDBJ databases">
        <title>Microbes associate with the intestines of laboratory mice.</title>
        <authorList>
            <person name="Navarre W."/>
            <person name="Wong E."/>
            <person name="Huang K."/>
            <person name="Tropini C."/>
            <person name="Ng K."/>
            <person name="Yu B."/>
        </authorList>
    </citation>
    <scope>NUCLEOTIDE SEQUENCE</scope>
    <source>
        <strain evidence="1">NM04_E33</strain>
    </source>
</reference>
<keyword evidence="2" id="KW-1185">Reference proteome</keyword>